<dbReference type="SUPFAM" id="SSF46785">
    <property type="entry name" value="Winged helix' DNA-binding domain"/>
    <property type="match status" value="1"/>
</dbReference>
<dbReference type="Proteomes" id="UP000070560">
    <property type="component" value="Chromosome"/>
</dbReference>
<dbReference type="InterPro" id="IPR004476">
    <property type="entry name" value="RNase_II/RNase_R"/>
</dbReference>
<sequence length="707" mass="81772">MPKKKSSITPKKIIKYMNQVDKPVTIREICRHLGLKERKKVQEILTDLEKQGKIIQISSQRYGLLHKMNLVVGHLSYHPDGYGFVIPEKEKKGDIFIKPRHLKKAMHGDRVIVRLDKRRRGRLAEGEIVRILERKNKYIVGIFETDGQVGFLIPEEQRFATEIVIPLSWAKKAGSGQMVVAEIVRFPNLHRGALAKIVEVLGDASLLSTQTQIVTYKYNLPQIFPEPALKEAEEAASQAVSLNSRSDLRRLTFFTIDGEKAKDFDDAVGIKKEKSGYRLYVSIADVAYYVPPHSVLDREAFLRGNSVYFPEQVLPMLPFSLSQGICSLNPKQDRLTITVEMRFTQHGEMVNYNIYQSVIQSKARLTYSQVQSVLDNRESGIRSKRIIGALQLMAELAEILRQRRMKRGSLDFDLPEPKVILDLLGHTTDIIRAERLFSHKIIEEFMIATNETVAMHLTEQGWPMVYRVHDKPTEEKVVAFTKLIETLGYNFPLKKEYTPIDFQRLLEEVKGSPHEFLVNRLLLRSLKQARYSSYNTGHFGLASDCYTHFTSPIRRYADLVVHRILKKQLHYKRPQAKLIKNLEGICEHISEKERIAMEAEREIIDRLRVQFMTNKIGEEYDGVISGVTGFGFFVELNSVFVEGLVRLSSLHDDYYFFDQRNFTLIGKRTRKSFRLGDKVRVRVIDVKPHRREIELHLLKKYQIFSNL</sequence>
<dbReference type="InterPro" id="IPR036390">
    <property type="entry name" value="WH_DNA-bd_sf"/>
</dbReference>
<evidence type="ECO:0000256" key="1">
    <source>
        <dbReference type="ARBA" id="ARBA00001849"/>
    </source>
</evidence>
<dbReference type="AlphaFoldDB" id="A0A7U4QKT6"/>
<name>A0A7U4QKT6_DESA2</name>
<dbReference type="SMART" id="SM00316">
    <property type="entry name" value="S1"/>
    <property type="match status" value="1"/>
</dbReference>
<comment type="catalytic activity">
    <reaction evidence="1 8">
        <text>Exonucleolytic cleavage in the 3'- to 5'-direction to yield nucleoside 5'-phosphates.</text>
        <dbReference type="EC" id="3.1.13.1"/>
    </reaction>
</comment>
<evidence type="ECO:0000256" key="4">
    <source>
        <dbReference type="ARBA" id="ARBA00022722"/>
    </source>
</evidence>
<dbReference type="InterPro" id="IPR011129">
    <property type="entry name" value="CSD"/>
</dbReference>
<dbReference type="OrthoDB" id="9764149at2"/>
<dbReference type="InterPro" id="IPR003029">
    <property type="entry name" value="S1_domain"/>
</dbReference>
<dbReference type="InterPro" id="IPR040476">
    <property type="entry name" value="CSD2"/>
</dbReference>
<evidence type="ECO:0000256" key="2">
    <source>
        <dbReference type="ARBA" id="ARBA00004496"/>
    </source>
</evidence>
<dbReference type="KEGG" id="daw:HS1_001392"/>
<dbReference type="InterPro" id="IPR001900">
    <property type="entry name" value="RNase_II/R"/>
</dbReference>
<dbReference type="HAMAP" id="MF_01895">
    <property type="entry name" value="RNase_R"/>
    <property type="match status" value="1"/>
</dbReference>
<dbReference type="GO" id="GO:0005829">
    <property type="term" value="C:cytosol"/>
    <property type="evidence" value="ECO:0007669"/>
    <property type="project" value="UniProtKB-ARBA"/>
</dbReference>
<dbReference type="SUPFAM" id="SSF50249">
    <property type="entry name" value="Nucleic acid-binding proteins"/>
    <property type="match status" value="4"/>
</dbReference>
<dbReference type="NCBIfam" id="TIGR00358">
    <property type="entry name" value="3_prime_RNase"/>
    <property type="match status" value="1"/>
</dbReference>
<feature type="domain" description="S1 motif" evidence="9">
    <location>
        <begin position="617"/>
        <end position="698"/>
    </location>
</feature>
<dbReference type="EMBL" id="CP013015">
    <property type="protein sequence ID" value="AMM41195.1"/>
    <property type="molecule type" value="Genomic_DNA"/>
</dbReference>
<dbReference type="Pfam" id="PF00773">
    <property type="entry name" value="RNB"/>
    <property type="match status" value="1"/>
</dbReference>
<proteinExistence type="inferred from homology"/>
<dbReference type="GO" id="GO:0003723">
    <property type="term" value="F:RNA binding"/>
    <property type="evidence" value="ECO:0007669"/>
    <property type="project" value="UniProtKB-UniRule"/>
</dbReference>
<dbReference type="PANTHER" id="PTHR23355">
    <property type="entry name" value="RIBONUCLEASE"/>
    <property type="match status" value="1"/>
</dbReference>
<dbReference type="Gene3D" id="2.40.50.140">
    <property type="entry name" value="Nucleic acid-binding proteins"/>
    <property type="match status" value="2"/>
</dbReference>
<evidence type="ECO:0000313" key="11">
    <source>
        <dbReference type="Proteomes" id="UP000070560"/>
    </source>
</evidence>
<dbReference type="Pfam" id="PF08206">
    <property type="entry name" value="OB_RNB"/>
    <property type="match status" value="1"/>
</dbReference>
<dbReference type="InterPro" id="IPR011805">
    <property type="entry name" value="RNase_R"/>
</dbReference>
<comment type="similarity">
    <text evidence="8">Belongs to the RNR ribonuclease family. RNase R subfamily.</text>
</comment>
<dbReference type="InterPro" id="IPR050180">
    <property type="entry name" value="RNR_Ribonuclease"/>
</dbReference>
<dbReference type="GO" id="GO:0006402">
    <property type="term" value="P:mRNA catabolic process"/>
    <property type="evidence" value="ECO:0007669"/>
    <property type="project" value="TreeGrafter"/>
</dbReference>
<keyword evidence="6 8" id="KW-0269">Exonuclease</keyword>
<dbReference type="Pfam" id="PF17876">
    <property type="entry name" value="CSD2"/>
    <property type="match status" value="1"/>
</dbReference>
<dbReference type="SMART" id="SM00357">
    <property type="entry name" value="CSP"/>
    <property type="match status" value="1"/>
</dbReference>
<keyword evidence="5 8" id="KW-0378">Hydrolase</keyword>
<protein>
    <recommendedName>
        <fullName evidence="8">Ribonuclease R</fullName>
        <shortName evidence="8">RNase R</shortName>
        <ecNumber evidence="8">3.1.13.1</ecNumber>
    </recommendedName>
</protein>
<comment type="subcellular location">
    <subcellularLocation>
        <location evidence="2 8">Cytoplasm</location>
    </subcellularLocation>
</comment>
<evidence type="ECO:0000256" key="6">
    <source>
        <dbReference type="ARBA" id="ARBA00022839"/>
    </source>
</evidence>
<dbReference type="InterPro" id="IPR013223">
    <property type="entry name" value="RNase_B_OB_dom"/>
</dbReference>
<accession>A0A7U4QKT6</accession>
<dbReference type="SMART" id="SM00955">
    <property type="entry name" value="RNB"/>
    <property type="match status" value="1"/>
</dbReference>
<dbReference type="PROSITE" id="PS50126">
    <property type="entry name" value="S1"/>
    <property type="match status" value="1"/>
</dbReference>
<dbReference type="RefSeq" id="WP_066062838.1">
    <property type="nucleotide sequence ID" value="NZ_CP013015.1"/>
</dbReference>
<evidence type="ECO:0000259" key="9">
    <source>
        <dbReference type="PROSITE" id="PS50126"/>
    </source>
</evidence>
<keyword evidence="11" id="KW-1185">Reference proteome</keyword>
<evidence type="ECO:0000313" key="10">
    <source>
        <dbReference type="EMBL" id="AMM41195.1"/>
    </source>
</evidence>
<evidence type="ECO:0000256" key="5">
    <source>
        <dbReference type="ARBA" id="ARBA00022801"/>
    </source>
</evidence>
<evidence type="ECO:0000256" key="7">
    <source>
        <dbReference type="ARBA" id="ARBA00022884"/>
    </source>
</evidence>
<dbReference type="InterPro" id="IPR012340">
    <property type="entry name" value="NA-bd_OB-fold"/>
</dbReference>
<dbReference type="InterPro" id="IPR022966">
    <property type="entry name" value="RNase_II/R_CS"/>
</dbReference>
<dbReference type="EC" id="3.1.13.1" evidence="8"/>
<dbReference type="Pfam" id="PF00575">
    <property type="entry name" value="S1"/>
    <property type="match status" value="1"/>
</dbReference>
<keyword evidence="3 8" id="KW-0963">Cytoplasm</keyword>
<reference evidence="10 11" key="1">
    <citation type="submission" date="2015-10" db="EMBL/GenBank/DDBJ databases">
        <title>Candidatus Desulfofervidus auxilii, a hydrogenotrophic sulfate-reducing bacterium involved in the thermophilic anaerobic oxidation of methane.</title>
        <authorList>
            <person name="Krukenberg V."/>
            <person name="Richter M."/>
            <person name="Wegener G."/>
        </authorList>
    </citation>
    <scope>NUCLEOTIDE SEQUENCE [LARGE SCALE GENOMIC DNA]</scope>
    <source>
        <strain evidence="10 11">HS1</strain>
    </source>
</reference>
<dbReference type="PROSITE" id="PS01175">
    <property type="entry name" value="RIBONUCLEASE_II"/>
    <property type="match status" value="1"/>
</dbReference>
<gene>
    <name evidence="8" type="primary">rnr</name>
    <name evidence="10" type="ORF">HS1_001392</name>
</gene>
<organism evidence="10 11">
    <name type="scientific">Desulfofervidus auxilii</name>
    <dbReference type="NCBI Taxonomy" id="1621989"/>
    <lineage>
        <taxon>Bacteria</taxon>
        <taxon>Pseudomonadati</taxon>
        <taxon>Thermodesulfobacteriota</taxon>
        <taxon>Candidatus Desulfofervidia</taxon>
        <taxon>Candidatus Desulfofervidales</taxon>
        <taxon>Candidatus Desulfofervidaceae</taxon>
        <taxon>Candidatus Desulfofervidus</taxon>
    </lineage>
</organism>
<dbReference type="GO" id="GO:0008859">
    <property type="term" value="F:exoribonuclease II activity"/>
    <property type="evidence" value="ECO:0007669"/>
    <property type="project" value="UniProtKB-UniRule"/>
</dbReference>
<dbReference type="InterPro" id="IPR036388">
    <property type="entry name" value="WH-like_DNA-bd_sf"/>
</dbReference>
<dbReference type="Gene3D" id="1.10.10.10">
    <property type="entry name" value="Winged helix-like DNA-binding domain superfamily/Winged helix DNA-binding domain"/>
    <property type="match status" value="1"/>
</dbReference>
<comment type="function">
    <text evidence="8">3'-5' exoribonuclease that releases 5'-nucleoside monophosphates and is involved in maturation of structured RNAs.</text>
</comment>
<keyword evidence="4 8" id="KW-0540">Nuclease</keyword>
<keyword evidence="7 8" id="KW-0694">RNA-binding</keyword>
<evidence type="ECO:0000256" key="3">
    <source>
        <dbReference type="ARBA" id="ARBA00022490"/>
    </source>
</evidence>
<dbReference type="NCBIfam" id="TIGR02063">
    <property type="entry name" value="RNase_R"/>
    <property type="match status" value="1"/>
</dbReference>
<evidence type="ECO:0000256" key="8">
    <source>
        <dbReference type="HAMAP-Rule" id="MF_01895"/>
    </source>
</evidence>
<dbReference type="PANTHER" id="PTHR23355:SF9">
    <property type="entry name" value="DIS3-LIKE EXONUCLEASE 2"/>
    <property type="match status" value="1"/>
</dbReference>
<dbReference type="CDD" id="cd04471">
    <property type="entry name" value="S1_RNase_R"/>
    <property type="match status" value="1"/>
</dbReference>